<dbReference type="AlphaFoldDB" id="A0A839AI95"/>
<keyword evidence="5" id="KW-1185">Reference proteome</keyword>
<protein>
    <submittedName>
        <fullName evidence="4">Class I SAM-dependent methyltransferase</fullName>
    </submittedName>
</protein>
<evidence type="ECO:0000259" key="3">
    <source>
        <dbReference type="Pfam" id="PF13649"/>
    </source>
</evidence>
<dbReference type="GO" id="GO:0032259">
    <property type="term" value="P:methylation"/>
    <property type="evidence" value="ECO:0007669"/>
    <property type="project" value="UniProtKB-KW"/>
</dbReference>
<dbReference type="SUPFAM" id="SSF53335">
    <property type="entry name" value="S-adenosyl-L-methionine-dependent methyltransferases"/>
    <property type="match status" value="1"/>
</dbReference>
<dbReference type="PANTHER" id="PTHR43861:SF1">
    <property type="entry name" value="TRANS-ACONITATE 2-METHYLTRANSFERASE"/>
    <property type="match status" value="1"/>
</dbReference>
<dbReference type="Proteomes" id="UP000541109">
    <property type="component" value="Unassembled WGS sequence"/>
</dbReference>
<gene>
    <name evidence="4" type="ORF">H2509_16800</name>
</gene>
<feature type="domain" description="Methyltransferase" evidence="3">
    <location>
        <begin position="42"/>
        <end position="132"/>
    </location>
</feature>
<dbReference type="InterPro" id="IPR041698">
    <property type="entry name" value="Methyltransf_25"/>
</dbReference>
<comment type="caution">
    <text evidence="4">The sequence shown here is derived from an EMBL/GenBank/DDBJ whole genome shotgun (WGS) entry which is preliminary data.</text>
</comment>
<dbReference type="RefSeq" id="WP_182167456.1">
    <property type="nucleotide sequence ID" value="NZ_JACFXV010000064.1"/>
</dbReference>
<dbReference type="Gene3D" id="3.40.50.150">
    <property type="entry name" value="Vaccinia Virus protein VP39"/>
    <property type="match status" value="1"/>
</dbReference>
<keyword evidence="1 4" id="KW-0489">Methyltransferase</keyword>
<dbReference type="EMBL" id="JACFXV010000064">
    <property type="protein sequence ID" value="MBA5778786.1"/>
    <property type="molecule type" value="Genomic_DNA"/>
</dbReference>
<name>A0A839AI95_9HYPH</name>
<reference evidence="4 5" key="1">
    <citation type="submission" date="2020-07" db="EMBL/GenBank/DDBJ databases">
        <title>Stappia sp., F7233, whole genome shotgun sequencing project.</title>
        <authorList>
            <person name="Jiang S."/>
            <person name="Liu Z.W."/>
            <person name="Du Z.J."/>
        </authorList>
    </citation>
    <scope>NUCLEOTIDE SEQUENCE [LARGE SCALE GENOMIC DNA]</scope>
    <source>
        <strain evidence="4 5">F7233</strain>
    </source>
</reference>
<accession>A0A839AI95</accession>
<evidence type="ECO:0000313" key="4">
    <source>
        <dbReference type="EMBL" id="MBA5778786.1"/>
    </source>
</evidence>
<dbReference type="PANTHER" id="PTHR43861">
    <property type="entry name" value="TRANS-ACONITATE 2-METHYLTRANSFERASE-RELATED"/>
    <property type="match status" value="1"/>
</dbReference>
<dbReference type="CDD" id="cd02440">
    <property type="entry name" value="AdoMet_MTases"/>
    <property type="match status" value="1"/>
</dbReference>
<dbReference type="Pfam" id="PF13649">
    <property type="entry name" value="Methyltransf_25"/>
    <property type="match status" value="1"/>
</dbReference>
<evidence type="ECO:0000313" key="5">
    <source>
        <dbReference type="Proteomes" id="UP000541109"/>
    </source>
</evidence>
<evidence type="ECO:0000256" key="2">
    <source>
        <dbReference type="ARBA" id="ARBA00022679"/>
    </source>
</evidence>
<dbReference type="InterPro" id="IPR029063">
    <property type="entry name" value="SAM-dependent_MTases_sf"/>
</dbReference>
<keyword evidence="2 4" id="KW-0808">Transferase</keyword>
<organism evidence="4 5">
    <name type="scientific">Stappia albiluteola</name>
    <dbReference type="NCBI Taxonomy" id="2758565"/>
    <lineage>
        <taxon>Bacteria</taxon>
        <taxon>Pseudomonadati</taxon>
        <taxon>Pseudomonadota</taxon>
        <taxon>Alphaproteobacteria</taxon>
        <taxon>Hyphomicrobiales</taxon>
        <taxon>Stappiaceae</taxon>
        <taxon>Stappia</taxon>
    </lineage>
</organism>
<evidence type="ECO:0000256" key="1">
    <source>
        <dbReference type="ARBA" id="ARBA00022603"/>
    </source>
</evidence>
<dbReference type="GO" id="GO:0008168">
    <property type="term" value="F:methyltransferase activity"/>
    <property type="evidence" value="ECO:0007669"/>
    <property type="project" value="UniProtKB-KW"/>
</dbReference>
<proteinExistence type="predicted"/>
<sequence>MTDISNLYDRYAAEFDRLRSRALFEERYLRCLVEGLDARAGILDLGCGTGEPIARYFANRGFAITGVDSAPAMIALCRHRFPGHTWVEADMRSLDLGRRFEAIIAWDSFFHLPHDEQRLMFAVFSGHVATGGRLLFTSGPDYGEAIGEFFGHPLYHASLSPQEYEALLADAGFSVTLHRVEDPDCGGHTVWLAFKQ</sequence>